<keyword evidence="12" id="KW-1185">Reference proteome</keyword>
<evidence type="ECO:0000259" key="8">
    <source>
        <dbReference type="PROSITE" id="PS51779"/>
    </source>
</evidence>
<protein>
    <submittedName>
        <fullName evidence="10">Outer membrane protein assembly factor BamA</fullName>
    </submittedName>
</protein>
<keyword evidence="2" id="KW-1134">Transmembrane beta strand</keyword>
<feature type="chain" id="PRO_5017688874" evidence="7">
    <location>
        <begin position="21"/>
        <end position="864"/>
    </location>
</feature>
<evidence type="ECO:0000313" key="10">
    <source>
        <dbReference type="EMBL" id="RDU49381.1"/>
    </source>
</evidence>
<dbReference type="InterPro" id="IPR010827">
    <property type="entry name" value="BamA/TamA_POTRA"/>
</dbReference>
<dbReference type="PANTHER" id="PTHR12815:SF47">
    <property type="entry name" value="TRANSLOCATION AND ASSEMBLY MODULE SUBUNIT TAMA"/>
    <property type="match status" value="1"/>
</dbReference>
<dbReference type="PIRSF" id="PIRSF006076">
    <property type="entry name" value="OM_assembly_OMP85"/>
    <property type="match status" value="1"/>
</dbReference>
<comment type="subcellular location">
    <subcellularLocation>
        <location evidence="1">Membrane</location>
    </subcellularLocation>
</comment>
<evidence type="ECO:0000256" key="4">
    <source>
        <dbReference type="ARBA" id="ARBA00022729"/>
    </source>
</evidence>
<dbReference type="Gene3D" id="3.10.20.310">
    <property type="entry name" value="membrane protein fhac"/>
    <property type="match status" value="5"/>
</dbReference>
<evidence type="ECO:0000313" key="12">
    <source>
        <dbReference type="Proteomes" id="UP000629596"/>
    </source>
</evidence>
<keyword evidence="6" id="KW-0998">Cell outer membrane</keyword>
<evidence type="ECO:0000313" key="9">
    <source>
        <dbReference type="EMBL" id="MBC8601926.1"/>
    </source>
</evidence>
<dbReference type="Proteomes" id="UP000629596">
    <property type="component" value="Unassembled WGS sequence"/>
</dbReference>
<reference evidence="10 11" key="1">
    <citation type="submission" date="2018-07" db="EMBL/GenBank/DDBJ databases">
        <title>Parabacteroides acidifaciens nov. sp., isolated from human feces.</title>
        <authorList>
            <person name="Wang Y.J."/>
        </authorList>
    </citation>
    <scope>NUCLEOTIDE SEQUENCE [LARGE SCALE GENOMIC DNA]</scope>
    <source>
        <strain evidence="10 11">426-9</strain>
    </source>
</reference>
<dbReference type="InterPro" id="IPR039910">
    <property type="entry name" value="D15-like"/>
</dbReference>
<evidence type="ECO:0000256" key="3">
    <source>
        <dbReference type="ARBA" id="ARBA00022692"/>
    </source>
</evidence>
<feature type="domain" description="POTRA" evidence="8">
    <location>
        <begin position="301"/>
        <end position="382"/>
    </location>
</feature>
<keyword evidence="3" id="KW-0812">Transmembrane</keyword>
<dbReference type="PROSITE" id="PS51779">
    <property type="entry name" value="POTRA"/>
    <property type="match status" value="3"/>
</dbReference>
<evidence type="ECO:0000313" key="11">
    <source>
        <dbReference type="Proteomes" id="UP000256321"/>
    </source>
</evidence>
<dbReference type="InterPro" id="IPR023707">
    <property type="entry name" value="OM_assembly_BamA"/>
</dbReference>
<proteinExistence type="predicted"/>
<keyword evidence="4 7" id="KW-0732">Signal</keyword>
<dbReference type="GO" id="GO:0071709">
    <property type="term" value="P:membrane assembly"/>
    <property type="evidence" value="ECO:0007669"/>
    <property type="project" value="InterPro"/>
</dbReference>
<keyword evidence="5" id="KW-0472">Membrane</keyword>
<evidence type="ECO:0000256" key="2">
    <source>
        <dbReference type="ARBA" id="ARBA00022452"/>
    </source>
</evidence>
<evidence type="ECO:0000256" key="5">
    <source>
        <dbReference type="ARBA" id="ARBA00023136"/>
    </source>
</evidence>
<sequence length="864" mass="98116">MLMKNVMLILFLANANTLLAQENDTVKVEKPAGVPVVSYSSPKEYTIAGIEVTGCKDYDDFVLIGFSGLSVGDVISVPGSQITDAVKRYWKHGLFSDVKISASRIEDDKIWLEIHLKQRSRVSQVNYNGIKKSEREDLESRLQLKKGHQITPNLADRAKLVIQKYFEGKGFKNVDVEINQTDDLSHEGQVIVDVNIDKNEKVKIRKISFRGNEALTDSELKKAMKKTNEKFNLSRDFKSSLLEIFSTKKFTAEEYEKDKKNIISKYNEMGYRDAVLTADTIRNVNDKTVDIDIRIEEGRKYYLKGITFVGNTHYSTDFLTAVLNMKAGEVYNQKKLNERLISDDDALSNVYYNNGYLFFSADPIETDASNDSIALEIRIQEGPQAVINRIIINGNERLYEDVVRRELYTKPGMMFSREDLMRSVRELAQSGHFDPERLVPQPLPNAENGTVDIKYDLVSKANDQIEFSAGWGQTGLIGKLSLKFTNFSMKNLLNPNSYKGIIPQGEGQTLTLSGETNGRYYQAYSIAFMDPWFGKKRPNALSLNAYFSRQTGISQRYYDRNYYQNSFEQSFDPDQSFMSLGGSVGYGKRLNWPDNYFQFSATLNYQMYIMKNWNSFLAKNGNSHNINLELRLQRNSIDNPLYTRRGSQLDLSVALTPPYSLFDGKDYAAMDDQDSRKFKFVEYHKWKFKAKFFSPLAPSSVKRTPVLMTRVEYGFVGSYNKHKKSPFETFYVGGDGMSGYSGAYGTETIALRGYENGSIAGSDGPETFGYAYSKLAMELRYPFLLEPSSTIYGLVFLEAGNAWKDMKSFNPFDLKRSAGVGVRIFLPMIGLMGLDWGYGFDVPNYGGKGKRNGSKLSFVLGQEF</sequence>
<name>A0A3D8HEQ6_9BACT</name>
<evidence type="ECO:0000256" key="1">
    <source>
        <dbReference type="ARBA" id="ARBA00004370"/>
    </source>
</evidence>
<dbReference type="AlphaFoldDB" id="A0A3D8HEQ6"/>
<evidence type="ECO:0000256" key="7">
    <source>
        <dbReference type="SAM" id="SignalP"/>
    </source>
</evidence>
<feature type="signal peptide" evidence="7">
    <location>
        <begin position="1"/>
        <end position="20"/>
    </location>
</feature>
<comment type="caution">
    <text evidence="10">The sequence shown here is derived from an EMBL/GenBank/DDBJ whole genome shotgun (WGS) entry which is preliminary data.</text>
</comment>
<feature type="domain" description="POTRA" evidence="8">
    <location>
        <begin position="385"/>
        <end position="460"/>
    </location>
</feature>
<gene>
    <name evidence="10" type="ORF">DWU89_09600</name>
    <name evidence="9" type="ORF">H8784_09375</name>
</gene>
<dbReference type="EMBL" id="QREV01000018">
    <property type="protein sequence ID" value="RDU49381.1"/>
    <property type="molecule type" value="Genomic_DNA"/>
</dbReference>
<evidence type="ECO:0000256" key="6">
    <source>
        <dbReference type="ARBA" id="ARBA00023237"/>
    </source>
</evidence>
<dbReference type="EMBL" id="JACRTI010000018">
    <property type="protein sequence ID" value="MBC8601926.1"/>
    <property type="molecule type" value="Genomic_DNA"/>
</dbReference>
<dbReference type="Proteomes" id="UP000256321">
    <property type="component" value="Unassembled WGS sequence"/>
</dbReference>
<dbReference type="GO" id="GO:0019867">
    <property type="term" value="C:outer membrane"/>
    <property type="evidence" value="ECO:0007669"/>
    <property type="project" value="InterPro"/>
</dbReference>
<accession>A0A3D8HEQ6</accession>
<dbReference type="RefSeq" id="WP_115499427.1">
    <property type="nucleotide sequence ID" value="NZ_JACRTI010000018.1"/>
</dbReference>
<feature type="domain" description="POTRA" evidence="8">
    <location>
        <begin position="202"/>
        <end position="298"/>
    </location>
</feature>
<dbReference type="PANTHER" id="PTHR12815">
    <property type="entry name" value="SORTING AND ASSEMBLY MACHINERY SAMM50 PROTEIN FAMILY MEMBER"/>
    <property type="match status" value="1"/>
</dbReference>
<dbReference type="Gene3D" id="2.40.160.50">
    <property type="entry name" value="membrane protein fhac: a member of the omp85/tpsb transporter family"/>
    <property type="match status" value="1"/>
</dbReference>
<dbReference type="InterPro" id="IPR034746">
    <property type="entry name" value="POTRA"/>
</dbReference>
<dbReference type="Pfam" id="PF07244">
    <property type="entry name" value="POTRA"/>
    <property type="match status" value="5"/>
</dbReference>
<reference evidence="9 12" key="2">
    <citation type="submission" date="2020-08" db="EMBL/GenBank/DDBJ databases">
        <title>Genome public.</title>
        <authorList>
            <person name="Liu C."/>
            <person name="Sun Q."/>
        </authorList>
    </citation>
    <scope>NUCLEOTIDE SEQUENCE [LARGE SCALE GENOMIC DNA]</scope>
    <source>
        <strain evidence="9 12">426_9</strain>
    </source>
</reference>
<organism evidence="10 11">
    <name type="scientific">Parabacteroides acidifaciens</name>
    <dbReference type="NCBI Taxonomy" id="2290935"/>
    <lineage>
        <taxon>Bacteria</taxon>
        <taxon>Pseudomonadati</taxon>
        <taxon>Bacteroidota</taxon>
        <taxon>Bacteroidia</taxon>
        <taxon>Bacteroidales</taxon>
        <taxon>Tannerellaceae</taxon>
        <taxon>Parabacteroides</taxon>
    </lineage>
</organism>